<dbReference type="Gramene" id="AET1Gv20751700.1">
    <property type="protein sequence ID" value="AET1Gv20751700.1"/>
    <property type="gene ID" value="AET1Gv20751700"/>
</dbReference>
<organism evidence="4 5">
    <name type="scientific">Aegilops tauschii subsp. strangulata</name>
    <name type="common">Goatgrass</name>
    <dbReference type="NCBI Taxonomy" id="200361"/>
    <lineage>
        <taxon>Eukaryota</taxon>
        <taxon>Viridiplantae</taxon>
        <taxon>Streptophyta</taxon>
        <taxon>Embryophyta</taxon>
        <taxon>Tracheophyta</taxon>
        <taxon>Spermatophyta</taxon>
        <taxon>Magnoliopsida</taxon>
        <taxon>Liliopsida</taxon>
        <taxon>Poales</taxon>
        <taxon>Poaceae</taxon>
        <taxon>BOP clade</taxon>
        <taxon>Pooideae</taxon>
        <taxon>Triticodae</taxon>
        <taxon>Triticeae</taxon>
        <taxon>Triticinae</taxon>
        <taxon>Aegilops</taxon>
    </lineage>
</organism>
<sequence length="221" mass="24499">PEWLRDGVRCVVSTDRRSAGAHMKRRTQEVHVAGRTAHATVTSHPAVARRWVHTTRWRNGGRLRSSAGLIVGMGVQWTPPFRRLPDGAEPRPATLQLCCGRRCLVFQIGKAGAGSVPLILQRFLEDARVDFFGYNVLSDCRKLSAHYGLRVACPRELRLVTGMGNASMESMAEQLLGWRGVKKSQRVGVSNWDVSTLSKRQVRYAASDALVSYCLGAKCLK</sequence>
<dbReference type="Pfam" id="PF01612">
    <property type="entry name" value="DNA_pol_A_exo1"/>
    <property type="match status" value="1"/>
</dbReference>
<reference evidence="5" key="2">
    <citation type="journal article" date="2017" name="Nat. Plants">
        <title>The Aegilops tauschii genome reveals multiple impacts of transposons.</title>
        <authorList>
            <person name="Zhao G."/>
            <person name="Zou C."/>
            <person name="Li K."/>
            <person name="Wang K."/>
            <person name="Li T."/>
            <person name="Gao L."/>
            <person name="Zhang X."/>
            <person name="Wang H."/>
            <person name="Yang Z."/>
            <person name="Liu X."/>
            <person name="Jiang W."/>
            <person name="Mao L."/>
            <person name="Kong X."/>
            <person name="Jiao Y."/>
            <person name="Jia J."/>
        </authorList>
    </citation>
    <scope>NUCLEOTIDE SEQUENCE [LARGE SCALE GENOMIC DNA]</scope>
    <source>
        <strain evidence="5">cv. AL8/78</strain>
    </source>
</reference>
<dbReference type="Gene3D" id="3.30.420.10">
    <property type="entry name" value="Ribonuclease H-like superfamily/Ribonuclease H"/>
    <property type="match status" value="1"/>
</dbReference>
<keyword evidence="5" id="KW-1185">Reference proteome</keyword>
<dbReference type="CDD" id="cd06141">
    <property type="entry name" value="WRN_exo"/>
    <property type="match status" value="1"/>
</dbReference>
<feature type="domain" description="3'-5' exonuclease" evidence="3">
    <location>
        <begin position="119"/>
        <end position="213"/>
    </location>
</feature>
<dbReference type="GO" id="GO:0003676">
    <property type="term" value="F:nucleic acid binding"/>
    <property type="evidence" value="ECO:0007669"/>
    <property type="project" value="InterPro"/>
</dbReference>
<dbReference type="SUPFAM" id="SSF53098">
    <property type="entry name" value="Ribonuclease H-like"/>
    <property type="match status" value="1"/>
</dbReference>
<dbReference type="InterPro" id="IPR002562">
    <property type="entry name" value="3'-5'_exonuclease_dom"/>
</dbReference>
<evidence type="ECO:0000256" key="1">
    <source>
        <dbReference type="ARBA" id="ARBA00022722"/>
    </source>
</evidence>
<reference evidence="5" key="1">
    <citation type="journal article" date="2014" name="Science">
        <title>Ancient hybridizations among the ancestral genomes of bread wheat.</title>
        <authorList>
            <consortium name="International Wheat Genome Sequencing Consortium,"/>
            <person name="Marcussen T."/>
            <person name="Sandve S.R."/>
            <person name="Heier L."/>
            <person name="Spannagl M."/>
            <person name="Pfeifer M."/>
            <person name="Jakobsen K.S."/>
            <person name="Wulff B.B."/>
            <person name="Steuernagel B."/>
            <person name="Mayer K.F."/>
            <person name="Olsen O.A."/>
        </authorList>
    </citation>
    <scope>NUCLEOTIDE SEQUENCE [LARGE SCALE GENOMIC DNA]</scope>
    <source>
        <strain evidence="5">cv. AL8/78</strain>
    </source>
</reference>
<dbReference type="InterPro" id="IPR051132">
    <property type="entry name" value="3-5_Exonuclease_domain"/>
</dbReference>
<reference evidence="4" key="5">
    <citation type="journal article" date="2021" name="G3 (Bethesda)">
        <title>Aegilops tauschii genome assembly Aet v5.0 features greater sequence contiguity and improved annotation.</title>
        <authorList>
            <person name="Wang L."/>
            <person name="Zhu T."/>
            <person name="Rodriguez J.C."/>
            <person name="Deal K.R."/>
            <person name="Dubcovsky J."/>
            <person name="McGuire P.E."/>
            <person name="Lux T."/>
            <person name="Spannagl M."/>
            <person name="Mayer K.F.X."/>
            <person name="Baldrich P."/>
            <person name="Meyers B.C."/>
            <person name="Huo N."/>
            <person name="Gu Y.Q."/>
            <person name="Zhou H."/>
            <person name="Devos K.M."/>
            <person name="Bennetzen J.L."/>
            <person name="Unver T."/>
            <person name="Budak H."/>
            <person name="Gulick P.J."/>
            <person name="Galiba G."/>
            <person name="Kalapos B."/>
            <person name="Nelson D.R."/>
            <person name="Li P."/>
            <person name="You F.M."/>
            <person name="Luo M.C."/>
            <person name="Dvorak J."/>
        </authorList>
    </citation>
    <scope>NUCLEOTIDE SEQUENCE [LARGE SCALE GENOMIC DNA]</scope>
    <source>
        <strain evidence="4">cv. AL8/78</strain>
    </source>
</reference>
<dbReference type="GO" id="GO:0005737">
    <property type="term" value="C:cytoplasm"/>
    <property type="evidence" value="ECO:0007669"/>
    <property type="project" value="TreeGrafter"/>
</dbReference>
<dbReference type="PANTHER" id="PTHR13620:SF59">
    <property type="entry name" value="POLYNUCLEOTIDYL TRANSFERASE, RIBONUCLEASE H-LIKE SUPERFAMILY PROTEIN"/>
    <property type="match status" value="1"/>
</dbReference>
<dbReference type="GO" id="GO:0008408">
    <property type="term" value="F:3'-5' exonuclease activity"/>
    <property type="evidence" value="ECO:0007669"/>
    <property type="project" value="InterPro"/>
</dbReference>
<dbReference type="Proteomes" id="UP000015105">
    <property type="component" value="Chromosome 1D"/>
</dbReference>
<dbReference type="InterPro" id="IPR012337">
    <property type="entry name" value="RNaseH-like_sf"/>
</dbReference>
<reference evidence="4" key="4">
    <citation type="submission" date="2019-03" db="UniProtKB">
        <authorList>
            <consortium name="EnsemblPlants"/>
        </authorList>
    </citation>
    <scope>IDENTIFICATION</scope>
</reference>
<dbReference type="PANTHER" id="PTHR13620">
    <property type="entry name" value="3-5 EXONUCLEASE"/>
    <property type="match status" value="1"/>
</dbReference>
<keyword evidence="1" id="KW-0540">Nuclease</keyword>
<evidence type="ECO:0000259" key="3">
    <source>
        <dbReference type="Pfam" id="PF01612"/>
    </source>
</evidence>
<evidence type="ECO:0000256" key="2">
    <source>
        <dbReference type="ARBA" id="ARBA00022801"/>
    </source>
</evidence>
<dbReference type="AlphaFoldDB" id="A0A452ZFU1"/>
<name>A0A452ZFU1_AEGTS</name>
<proteinExistence type="predicted"/>
<dbReference type="GO" id="GO:0006139">
    <property type="term" value="P:nucleobase-containing compound metabolic process"/>
    <property type="evidence" value="ECO:0007669"/>
    <property type="project" value="InterPro"/>
</dbReference>
<dbReference type="InterPro" id="IPR036397">
    <property type="entry name" value="RNaseH_sf"/>
</dbReference>
<dbReference type="STRING" id="200361.A0A452ZFU1"/>
<dbReference type="GO" id="GO:0005634">
    <property type="term" value="C:nucleus"/>
    <property type="evidence" value="ECO:0007669"/>
    <property type="project" value="TreeGrafter"/>
</dbReference>
<keyword evidence="2" id="KW-0378">Hydrolase</keyword>
<evidence type="ECO:0000313" key="5">
    <source>
        <dbReference type="Proteomes" id="UP000015105"/>
    </source>
</evidence>
<protein>
    <recommendedName>
        <fullName evidence="3">3'-5' exonuclease domain-containing protein</fullName>
    </recommendedName>
</protein>
<reference evidence="4" key="3">
    <citation type="journal article" date="2017" name="Nature">
        <title>Genome sequence of the progenitor of the wheat D genome Aegilops tauschii.</title>
        <authorList>
            <person name="Luo M.C."/>
            <person name="Gu Y.Q."/>
            <person name="Puiu D."/>
            <person name="Wang H."/>
            <person name="Twardziok S.O."/>
            <person name="Deal K.R."/>
            <person name="Huo N."/>
            <person name="Zhu T."/>
            <person name="Wang L."/>
            <person name="Wang Y."/>
            <person name="McGuire P.E."/>
            <person name="Liu S."/>
            <person name="Long H."/>
            <person name="Ramasamy R.K."/>
            <person name="Rodriguez J.C."/>
            <person name="Van S.L."/>
            <person name="Yuan L."/>
            <person name="Wang Z."/>
            <person name="Xia Z."/>
            <person name="Xiao L."/>
            <person name="Anderson O.D."/>
            <person name="Ouyang S."/>
            <person name="Liang Y."/>
            <person name="Zimin A.V."/>
            <person name="Pertea G."/>
            <person name="Qi P."/>
            <person name="Bennetzen J.L."/>
            <person name="Dai X."/>
            <person name="Dawson M.W."/>
            <person name="Muller H.G."/>
            <person name="Kugler K."/>
            <person name="Rivarola-Duarte L."/>
            <person name="Spannagl M."/>
            <person name="Mayer K.F.X."/>
            <person name="Lu F.H."/>
            <person name="Bevan M.W."/>
            <person name="Leroy P."/>
            <person name="Li P."/>
            <person name="You F.M."/>
            <person name="Sun Q."/>
            <person name="Liu Z."/>
            <person name="Lyons E."/>
            <person name="Wicker T."/>
            <person name="Salzberg S.L."/>
            <person name="Devos K.M."/>
            <person name="Dvorak J."/>
        </authorList>
    </citation>
    <scope>NUCLEOTIDE SEQUENCE [LARGE SCALE GENOMIC DNA]</scope>
    <source>
        <strain evidence="4">cv. AL8/78</strain>
    </source>
</reference>
<evidence type="ECO:0000313" key="4">
    <source>
        <dbReference type="EnsemblPlants" id="AET1Gv20751700.1"/>
    </source>
</evidence>
<dbReference type="EnsemblPlants" id="AET1Gv20751700.1">
    <property type="protein sequence ID" value="AET1Gv20751700.1"/>
    <property type="gene ID" value="AET1Gv20751700"/>
</dbReference>
<accession>A0A452ZFU1</accession>